<dbReference type="InterPro" id="IPR011049">
    <property type="entry name" value="Serralysin-like_metalloprot_C"/>
</dbReference>
<sequence length="60" mass="6981">MKSSQHNDNIEVFYKNKDYTINSLSGDDEIITKDGNDTIYSEDVNDTRNIKYKFKNELAS</sequence>
<dbReference type="RefSeq" id="WP_075540428.1">
    <property type="nucleotide sequence ID" value="NZ_CP053844.1"/>
</dbReference>
<accession>A0A128EIK8</accession>
<evidence type="ECO:0000313" key="1">
    <source>
        <dbReference type="EMBL" id="CZE48690.1"/>
    </source>
</evidence>
<reference evidence="1 2" key="1">
    <citation type="submission" date="2016-02" db="EMBL/GenBank/DDBJ databases">
        <authorList>
            <consortium name="Pathogen Informatics"/>
        </authorList>
    </citation>
    <scope>NUCLEOTIDE SEQUENCE [LARGE SCALE GENOMIC DNA]</scope>
    <source>
        <strain evidence="1 2">RC20</strain>
    </source>
</reference>
<dbReference type="SUPFAM" id="SSF51120">
    <property type="entry name" value="beta-Roll"/>
    <property type="match status" value="1"/>
</dbReference>
<dbReference type="AlphaFoldDB" id="A0A128EIK8"/>
<organism evidence="1 2">
    <name type="scientific">Campylobacter geochelonis</name>
    <dbReference type="NCBI Taxonomy" id="1780362"/>
    <lineage>
        <taxon>Bacteria</taxon>
        <taxon>Pseudomonadati</taxon>
        <taxon>Campylobacterota</taxon>
        <taxon>Epsilonproteobacteria</taxon>
        <taxon>Campylobacterales</taxon>
        <taxon>Campylobacteraceae</taxon>
        <taxon>Campylobacter</taxon>
    </lineage>
</organism>
<dbReference type="Proteomes" id="UP000069632">
    <property type="component" value="Unassembled WGS sequence"/>
</dbReference>
<evidence type="ECO:0000313" key="2">
    <source>
        <dbReference type="Proteomes" id="UP000069632"/>
    </source>
</evidence>
<name>A0A128EIK8_9BACT</name>
<proteinExistence type="predicted"/>
<dbReference type="EMBL" id="FIZP01000010">
    <property type="protein sequence ID" value="CZE48690.1"/>
    <property type="molecule type" value="Genomic_DNA"/>
</dbReference>
<gene>
    <name evidence="1" type="ORF">ERS672216_01545</name>
</gene>
<protein>
    <submittedName>
        <fullName evidence="1">Uncharacterized protein</fullName>
    </submittedName>
</protein>
<keyword evidence="2" id="KW-1185">Reference proteome</keyword>